<dbReference type="InterPro" id="IPR015943">
    <property type="entry name" value="WD40/YVTN_repeat-like_dom_sf"/>
</dbReference>
<keyword evidence="2" id="KW-1133">Transmembrane helix</keyword>
<reference evidence="3 4" key="1">
    <citation type="submission" date="2021-01" db="EMBL/GenBank/DDBJ databases">
        <title>Whole genome shotgun sequence of Catellatospora coxensis NBRC 107359.</title>
        <authorList>
            <person name="Komaki H."/>
            <person name="Tamura T."/>
        </authorList>
    </citation>
    <scope>NUCLEOTIDE SEQUENCE [LARGE SCALE GENOMIC DNA]</scope>
    <source>
        <strain evidence="3 4">NBRC 107359</strain>
    </source>
</reference>
<name>A0A8J3KXY0_9ACTN</name>
<evidence type="ECO:0000313" key="3">
    <source>
        <dbReference type="EMBL" id="GIG10748.1"/>
    </source>
</evidence>
<protein>
    <submittedName>
        <fullName evidence="3">Uncharacterized protein</fullName>
    </submittedName>
</protein>
<proteinExistence type="predicted"/>
<gene>
    <name evidence="3" type="ORF">Cco03nite_74480</name>
</gene>
<evidence type="ECO:0000256" key="2">
    <source>
        <dbReference type="SAM" id="Phobius"/>
    </source>
</evidence>
<dbReference type="SUPFAM" id="SSF50998">
    <property type="entry name" value="Quinoprotein alcohol dehydrogenase-like"/>
    <property type="match status" value="1"/>
</dbReference>
<sequence>MTVLIDLGDPRGLAEEPDDGPRLSRSGRQALALLIVALAGLLACGGSAPVPAVPLHWITQLAPPLAAPVVFADDLVLAMHRGEAGRSLVAVGLDGAERWRLPLDGDSTEVHEARRLGGTLLVTVLDSAAAAEPWTTYGLDPATGERRWQERAYLLGVGPGGATAVLVGMSAALDWYGGWDVASGRRLWRRTLDSSFWLAPHLVDGQLAGMVLVQTVGGGDRVRSVGLDGGLGAARTLPPQASGMQVVGSLAVVAYERAGRRRVAALRLPALETAWDVAPTFDSRHVYLTGCSPLVCASAADEVWLLDPADGAVRWQGRIGGFTPLGPGRVLTGTDERPLAGVLRDVTTGAELLRLDGWIPAGTDGRRLVLTRTDGDRTWFGVVDMARPGRVRLVGTGGITLDRCWLGGATLVCQSLIGLDVYRLAD</sequence>
<dbReference type="Proteomes" id="UP000630887">
    <property type="component" value="Unassembled WGS sequence"/>
</dbReference>
<dbReference type="EMBL" id="BONI01000099">
    <property type="protein sequence ID" value="GIG10748.1"/>
    <property type="molecule type" value="Genomic_DNA"/>
</dbReference>
<feature type="region of interest" description="Disordered" evidence="1">
    <location>
        <begin position="1"/>
        <end position="23"/>
    </location>
</feature>
<evidence type="ECO:0000256" key="1">
    <source>
        <dbReference type="SAM" id="MobiDB-lite"/>
    </source>
</evidence>
<dbReference type="InterPro" id="IPR011047">
    <property type="entry name" value="Quinoprotein_ADH-like_sf"/>
</dbReference>
<feature type="transmembrane region" description="Helical" evidence="2">
    <location>
        <begin position="30"/>
        <end position="50"/>
    </location>
</feature>
<feature type="compositionally biased region" description="Basic and acidic residues" evidence="1">
    <location>
        <begin position="8"/>
        <end position="22"/>
    </location>
</feature>
<organism evidence="3 4">
    <name type="scientific">Catellatospora coxensis</name>
    <dbReference type="NCBI Taxonomy" id="310354"/>
    <lineage>
        <taxon>Bacteria</taxon>
        <taxon>Bacillati</taxon>
        <taxon>Actinomycetota</taxon>
        <taxon>Actinomycetes</taxon>
        <taxon>Micromonosporales</taxon>
        <taxon>Micromonosporaceae</taxon>
        <taxon>Catellatospora</taxon>
    </lineage>
</organism>
<keyword evidence="2" id="KW-0812">Transmembrane</keyword>
<dbReference type="Gene3D" id="2.130.10.10">
    <property type="entry name" value="YVTN repeat-like/Quinoprotein amine dehydrogenase"/>
    <property type="match status" value="2"/>
</dbReference>
<dbReference type="AlphaFoldDB" id="A0A8J3KXY0"/>
<keyword evidence="4" id="KW-1185">Reference proteome</keyword>
<accession>A0A8J3KXY0</accession>
<keyword evidence="2" id="KW-0472">Membrane</keyword>
<evidence type="ECO:0000313" key="4">
    <source>
        <dbReference type="Proteomes" id="UP000630887"/>
    </source>
</evidence>
<dbReference type="RefSeq" id="WP_203698714.1">
    <property type="nucleotide sequence ID" value="NZ_BAAALC010000004.1"/>
</dbReference>
<comment type="caution">
    <text evidence="3">The sequence shown here is derived from an EMBL/GenBank/DDBJ whole genome shotgun (WGS) entry which is preliminary data.</text>
</comment>